<comment type="caution">
    <text evidence="10">The sequence shown here is derived from an EMBL/GenBank/DDBJ whole genome shotgun (WGS) entry which is preliminary data.</text>
</comment>
<protein>
    <recommendedName>
        <fullName evidence="8 9">Dephospho-CoA kinase</fullName>
        <ecNumber evidence="8 9">2.7.1.24</ecNumber>
    </recommendedName>
    <alternativeName>
        <fullName evidence="8">Dephosphocoenzyme A kinase</fullName>
    </alternativeName>
</protein>
<organism evidence="10 11">
    <name type="scientific">Vibrio casei</name>
    <dbReference type="NCBI Taxonomy" id="673372"/>
    <lineage>
        <taxon>Bacteria</taxon>
        <taxon>Pseudomonadati</taxon>
        <taxon>Pseudomonadota</taxon>
        <taxon>Gammaproteobacteria</taxon>
        <taxon>Vibrionales</taxon>
        <taxon>Vibrionaceae</taxon>
        <taxon>Vibrio</taxon>
    </lineage>
</organism>
<keyword evidence="11" id="KW-1185">Reference proteome</keyword>
<evidence type="ECO:0000256" key="2">
    <source>
        <dbReference type="ARBA" id="ARBA00022490"/>
    </source>
</evidence>
<reference evidence="10 11" key="1">
    <citation type="journal article" date="2017" name="Elife">
        <title>Extensive horizontal gene transfer in cheese-associated bacteria.</title>
        <authorList>
            <person name="Bonham K.S."/>
            <person name="Wolfe B.E."/>
            <person name="Dutton R.J."/>
        </authorList>
    </citation>
    <scope>NUCLEOTIDE SEQUENCE [LARGE SCALE GENOMIC DNA]</scope>
    <source>
        <strain evidence="10 11">JB196</strain>
    </source>
</reference>
<evidence type="ECO:0000313" key="11">
    <source>
        <dbReference type="Proteomes" id="UP000252479"/>
    </source>
</evidence>
<dbReference type="UniPathway" id="UPA00241">
    <property type="reaction ID" value="UER00356"/>
</dbReference>
<evidence type="ECO:0000256" key="3">
    <source>
        <dbReference type="ARBA" id="ARBA00022679"/>
    </source>
</evidence>
<comment type="catalytic activity">
    <reaction evidence="8">
        <text>3'-dephospho-CoA + ATP = ADP + CoA + H(+)</text>
        <dbReference type="Rhea" id="RHEA:18245"/>
        <dbReference type="ChEBI" id="CHEBI:15378"/>
        <dbReference type="ChEBI" id="CHEBI:30616"/>
        <dbReference type="ChEBI" id="CHEBI:57287"/>
        <dbReference type="ChEBI" id="CHEBI:57328"/>
        <dbReference type="ChEBI" id="CHEBI:456216"/>
        <dbReference type="EC" id="2.7.1.24"/>
    </reaction>
</comment>
<keyword evidence="3 8" id="KW-0808">Transferase</keyword>
<comment type="similarity">
    <text evidence="1 8">Belongs to the CoaE family.</text>
</comment>
<dbReference type="InterPro" id="IPR027417">
    <property type="entry name" value="P-loop_NTPase"/>
</dbReference>
<dbReference type="HAMAP" id="MF_00376">
    <property type="entry name" value="Dephospho_CoA_kinase"/>
    <property type="match status" value="1"/>
</dbReference>
<dbReference type="Proteomes" id="UP000252479">
    <property type="component" value="Unassembled WGS sequence"/>
</dbReference>
<dbReference type="GO" id="GO:0005737">
    <property type="term" value="C:cytoplasm"/>
    <property type="evidence" value="ECO:0007669"/>
    <property type="project" value="UniProtKB-SubCell"/>
</dbReference>
<evidence type="ECO:0000256" key="8">
    <source>
        <dbReference type="HAMAP-Rule" id="MF_00376"/>
    </source>
</evidence>
<evidence type="ECO:0000313" key="10">
    <source>
        <dbReference type="EMBL" id="RCS72504.1"/>
    </source>
</evidence>
<dbReference type="NCBIfam" id="TIGR00152">
    <property type="entry name" value="dephospho-CoA kinase"/>
    <property type="match status" value="1"/>
</dbReference>
<dbReference type="SUPFAM" id="SSF52540">
    <property type="entry name" value="P-loop containing nucleoside triphosphate hydrolases"/>
    <property type="match status" value="1"/>
</dbReference>
<dbReference type="GeneID" id="303187694"/>
<keyword evidence="6 8" id="KW-0067">ATP-binding</keyword>
<evidence type="ECO:0000256" key="6">
    <source>
        <dbReference type="ARBA" id="ARBA00022840"/>
    </source>
</evidence>
<dbReference type="GO" id="GO:0004140">
    <property type="term" value="F:dephospho-CoA kinase activity"/>
    <property type="evidence" value="ECO:0007669"/>
    <property type="project" value="UniProtKB-UniRule"/>
</dbReference>
<dbReference type="GO" id="GO:0005524">
    <property type="term" value="F:ATP binding"/>
    <property type="evidence" value="ECO:0007669"/>
    <property type="project" value="UniProtKB-UniRule"/>
</dbReference>
<keyword evidence="4 8" id="KW-0547">Nucleotide-binding</keyword>
<dbReference type="PANTHER" id="PTHR10695">
    <property type="entry name" value="DEPHOSPHO-COA KINASE-RELATED"/>
    <property type="match status" value="1"/>
</dbReference>
<accession>A0A368LKT1</accession>
<dbReference type="PROSITE" id="PS51219">
    <property type="entry name" value="DPCK"/>
    <property type="match status" value="1"/>
</dbReference>
<comment type="subcellular location">
    <subcellularLocation>
        <location evidence="8">Cytoplasm</location>
    </subcellularLocation>
</comment>
<dbReference type="EMBL" id="QPGL01000001">
    <property type="protein sequence ID" value="RCS72504.1"/>
    <property type="molecule type" value="Genomic_DNA"/>
</dbReference>
<gene>
    <name evidence="8" type="primary">coaE</name>
    <name evidence="10" type="ORF">CIK83_02125</name>
</gene>
<feature type="binding site" evidence="8">
    <location>
        <begin position="10"/>
        <end position="15"/>
    </location>
    <ligand>
        <name>ATP</name>
        <dbReference type="ChEBI" id="CHEBI:30616"/>
    </ligand>
</feature>
<evidence type="ECO:0000256" key="7">
    <source>
        <dbReference type="ARBA" id="ARBA00022993"/>
    </source>
</evidence>
<dbReference type="GO" id="GO:0015937">
    <property type="term" value="P:coenzyme A biosynthetic process"/>
    <property type="evidence" value="ECO:0007669"/>
    <property type="project" value="UniProtKB-UniRule"/>
</dbReference>
<dbReference type="RefSeq" id="WP_086961933.1">
    <property type="nucleotide sequence ID" value="NZ_AP018680.1"/>
</dbReference>
<dbReference type="AlphaFoldDB" id="A0A368LKT1"/>
<keyword evidence="5 8" id="KW-0418">Kinase</keyword>
<sequence length="205" mass="23033">MIVGLTGGIGSGKTTIANLFEQEFSIDIVDADIVAREVVEPGTPGLLAIHSHFGNDILTPQGTLNRTKLRECIFSKPEEKQWINDLLHPLIRQRIDLLLSQTTSPYALLVVPLLIENGWHKTIDRLLVIDVSPETQVKRTCQRDQVSEKQVRAILTAQASREERLALADDVINNDSALNQQRKQQLLSQITELHKKYLALTQPFL</sequence>
<dbReference type="InterPro" id="IPR001977">
    <property type="entry name" value="Depp_CoAkinase"/>
</dbReference>
<comment type="pathway">
    <text evidence="8">Cofactor biosynthesis; coenzyme A biosynthesis; CoA from (R)-pantothenate: step 5/5.</text>
</comment>
<dbReference type="OrthoDB" id="9812943at2"/>
<dbReference type="FunFam" id="3.40.50.300:FF:000518">
    <property type="entry name" value="Dephospho-CoA kinase"/>
    <property type="match status" value="1"/>
</dbReference>
<evidence type="ECO:0000256" key="4">
    <source>
        <dbReference type="ARBA" id="ARBA00022741"/>
    </source>
</evidence>
<dbReference type="Pfam" id="PF01121">
    <property type="entry name" value="CoaE"/>
    <property type="match status" value="1"/>
</dbReference>
<evidence type="ECO:0000256" key="9">
    <source>
        <dbReference type="NCBIfam" id="TIGR00152"/>
    </source>
</evidence>
<dbReference type="PANTHER" id="PTHR10695:SF46">
    <property type="entry name" value="BIFUNCTIONAL COENZYME A SYNTHASE-RELATED"/>
    <property type="match status" value="1"/>
</dbReference>
<keyword evidence="2 8" id="KW-0963">Cytoplasm</keyword>
<proteinExistence type="inferred from homology"/>
<keyword evidence="7 8" id="KW-0173">Coenzyme A biosynthesis</keyword>
<dbReference type="EC" id="2.7.1.24" evidence="8 9"/>
<dbReference type="Gene3D" id="3.40.50.300">
    <property type="entry name" value="P-loop containing nucleotide triphosphate hydrolases"/>
    <property type="match status" value="1"/>
</dbReference>
<dbReference type="CDD" id="cd02022">
    <property type="entry name" value="DPCK"/>
    <property type="match status" value="1"/>
</dbReference>
<name>A0A368LKT1_9VIBR</name>
<evidence type="ECO:0000256" key="5">
    <source>
        <dbReference type="ARBA" id="ARBA00022777"/>
    </source>
</evidence>
<evidence type="ECO:0000256" key="1">
    <source>
        <dbReference type="ARBA" id="ARBA00009018"/>
    </source>
</evidence>
<comment type="function">
    <text evidence="8">Catalyzes the phosphorylation of the 3'-hydroxyl group of dephosphocoenzyme A to form coenzyme A.</text>
</comment>